<gene>
    <name evidence="1" type="ORF">FKV68_12750</name>
</gene>
<sequence>MTAFRGIGETAVHGGSLLLFRRLPLLLRPHSCACHRNPASPSPWADETFRAADAALLDPCDKYRDEGGKVCAKPVTRRSRAVR</sequence>
<protein>
    <submittedName>
        <fullName evidence="1">Uncharacterized protein</fullName>
    </submittedName>
</protein>
<dbReference type="EMBL" id="CP041238">
    <property type="protein sequence ID" value="QLL62247.1"/>
    <property type="molecule type" value="Genomic_DNA"/>
</dbReference>
<dbReference type="AlphaFoldDB" id="A0A859QL17"/>
<dbReference type="Proteomes" id="UP000510721">
    <property type="component" value="Chromosome"/>
</dbReference>
<reference evidence="1 2" key="1">
    <citation type="submission" date="2019-06" db="EMBL/GenBank/DDBJ databases">
        <title>Complete genome sequence of Ensifer mexicanus ITTG R7 isolated from nodules of Acacia angustissima (Mill.) Kuntze.</title>
        <authorList>
            <person name="Rincon-Rosales R."/>
            <person name="Rogel M.A."/>
            <person name="Guerrero G."/>
            <person name="Rincon-Molina C.I."/>
            <person name="Lopez-Lopez A."/>
            <person name="Martinez-Romero E."/>
        </authorList>
    </citation>
    <scope>NUCLEOTIDE SEQUENCE [LARGE SCALE GENOMIC DNA]</scope>
    <source>
        <strain evidence="1 2">ITTG R7</strain>
    </source>
</reference>
<keyword evidence="2" id="KW-1185">Reference proteome</keyword>
<name>A0A859QL17_9HYPH</name>
<evidence type="ECO:0000313" key="1">
    <source>
        <dbReference type="EMBL" id="QLL62247.1"/>
    </source>
</evidence>
<dbReference type="KEGG" id="emx:FKV68_12750"/>
<organism evidence="1 2">
    <name type="scientific">Sinorhizobium mexicanum</name>
    <dbReference type="NCBI Taxonomy" id="375549"/>
    <lineage>
        <taxon>Bacteria</taxon>
        <taxon>Pseudomonadati</taxon>
        <taxon>Pseudomonadota</taxon>
        <taxon>Alphaproteobacteria</taxon>
        <taxon>Hyphomicrobiales</taxon>
        <taxon>Rhizobiaceae</taxon>
        <taxon>Sinorhizobium/Ensifer group</taxon>
        <taxon>Sinorhizobium</taxon>
    </lineage>
</organism>
<evidence type="ECO:0000313" key="2">
    <source>
        <dbReference type="Proteomes" id="UP000510721"/>
    </source>
</evidence>
<proteinExistence type="predicted"/>
<accession>A0A859QL17</accession>